<keyword evidence="1" id="KW-0472">Membrane</keyword>
<evidence type="ECO:0000313" key="3">
    <source>
        <dbReference type="Proteomes" id="UP000078459"/>
    </source>
</evidence>
<organism evidence="2 3">
    <name type="scientific">Pedobacter psychrophilus</name>
    <dbReference type="NCBI Taxonomy" id="1826909"/>
    <lineage>
        <taxon>Bacteria</taxon>
        <taxon>Pseudomonadati</taxon>
        <taxon>Bacteroidota</taxon>
        <taxon>Sphingobacteriia</taxon>
        <taxon>Sphingobacteriales</taxon>
        <taxon>Sphingobacteriaceae</taxon>
        <taxon>Pedobacter</taxon>
    </lineage>
</organism>
<accession>A0A179DL52</accession>
<feature type="transmembrane region" description="Helical" evidence="1">
    <location>
        <begin position="231"/>
        <end position="260"/>
    </location>
</feature>
<sequence>MEQPKIEFRQVRDFGEIINDTFVFIKQNYKPLLKSVFIISSLFILASIIFSSINLYYMQKTVSLYEGQYNSAVLSRSIQGNILVGLFSFATFYVISLSTYAYINIYVEKKRETPTLEEVWSYSKYYALRFLWANFLAVIFLIAGLVMCVLPFFYLWPILSIALSAIVLENGDISYSFSRGFKLIKENWWMSFGTLIILTIVYYACAMAIILPVTIAGSGATLFLPDFNLPFYVLVIKSVLTSLAQFLILIPIIGVSLLFFSLVEKKESEGLLERINSVGLENKQIKSKDEEY</sequence>
<evidence type="ECO:0000313" key="2">
    <source>
        <dbReference type="EMBL" id="OAQ41836.1"/>
    </source>
</evidence>
<keyword evidence="1" id="KW-0812">Transmembrane</keyword>
<evidence type="ECO:0008006" key="4">
    <source>
        <dbReference type="Google" id="ProtNLM"/>
    </source>
</evidence>
<reference evidence="2 3" key="1">
    <citation type="submission" date="2016-04" db="EMBL/GenBank/DDBJ databases">
        <authorList>
            <person name="Evans L.H."/>
            <person name="Alamgir A."/>
            <person name="Owens N."/>
            <person name="Weber N.D."/>
            <person name="Virtaneva K."/>
            <person name="Barbian K."/>
            <person name="Babar A."/>
            <person name="Rosenke K."/>
        </authorList>
    </citation>
    <scope>NUCLEOTIDE SEQUENCE [LARGE SCALE GENOMIC DNA]</scope>
    <source>
        <strain evidence="2 3">CCM 8644</strain>
    </source>
</reference>
<feature type="transmembrane region" description="Helical" evidence="1">
    <location>
        <begin position="152"/>
        <end position="168"/>
    </location>
</feature>
<proteinExistence type="predicted"/>
<dbReference type="Proteomes" id="UP000078459">
    <property type="component" value="Unassembled WGS sequence"/>
</dbReference>
<keyword evidence="3" id="KW-1185">Reference proteome</keyword>
<evidence type="ECO:0000256" key="1">
    <source>
        <dbReference type="SAM" id="Phobius"/>
    </source>
</evidence>
<comment type="caution">
    <text evidence="2">The sequence shown here is derived from an EMBL/GenBank/DDBJ whole genome shotgun (WGS) entry which is preliminary data.</text>
</comment>
<feature type="transmembrane region" description="Helical" evidence="1">
    <location>
        <begin position="126"/>
        <end position="146"/>
    </location>
</feature>
<feature type="transmembrane region" description="Helical" evidence="1">
    <location>
        <begin position="78"/>
        <end position="105"/>
    </location>
</feature>
<feature type="transmembrane region" description="Helical" evidence="1">
    <location>
        <begin position="188"/>
        <end position="211"/>
    </location>
</feature>
<feature type="transmembrane region" description="Helical" evidence="1">
    <location>
        <begin position="36"/>
        <end position="58"/>
    </location>
</feature>
<name>A0A179DL52_9SPHI</name>
<keyword evidence="1" id="KW-1133">Transmembrane helix</keyword>
<dbReference type="AlphaFoldDB" id="A0A179DL52"/>
<gene>
    <name evidence="2" type="ORF">A5893_01590</name>
</gene>
<dbReference type="STRING" id="1826909.A5893_01590"/>
<reference evidence="2 3" key="2">
    <citation type="submission" date="2016-06" db="EMBL/GenBank/DDBJ databases">
        <title>Pedobacter psychrophilus sp. nov., isolated from Antarctic fragmentary rock.</title>
        <authorList>
            <person name="Svec P."/>
        </authorList>
    </citation>
    <scope>NUCLEOTIDE SEQUENCE [LARGE SCALE GENOMIC DNA]</scope>
    <source>
        <strain evidence="2 3">CCM 8644</strain>
    </source>
</reference>
<dbReference type="EMBL" id="LWHJ01000011">
    <property type="protein sequence ID" value="OAQ41836.1"/>
    <property type="molecule type" value="Genomic_DNA"/>
</dbReference>
<protein>
    <recommendedName>
        <fullName evidence="4">Glycerophosphoryl diester phosphodiesterase membrane domain-containing protein</fullName>
    </recommendedName>
</protein>